<dbReference type="InterPro" id="IPR029044">
    <property type="entry name" value="Nucleotide-diphossugar_trans"/>
</dbReference>
<evidence type="ECO:0000256" key="5">
    <source>
        <dbReference type="ARBA" id="ARBA00022695"/>
    </source>
</evidence>
<proteinExistence type="inferred from homology"/>
<dbReference type="CDD" id="cd04193">
    <property type="entry name" value="UDPGlcNAc_PPase"/>
    <property type="match status" value="1"/>
</dbReference>
<keyword evidence="5" id="KW-0548">Nucleotidyltransferase</keyword>
<evidence type="ECO:0000256" key="3">
    <source>
        <dbReference type="ARBA" id="ARBA00012457"/>
    </source>
</evidence>
<dbReference type="Proteomes" id="UP001152799">
    <property type="component" value="Chromosome 1"/>
</dbReference>
<evidence type="ECO:0000256" key="4">
    <source>
        <dbReference type="ARBA" id="ARBA00022679"/>
    </source>
</evidence>
<organism evidence="7 8">
    <name type="scientific">Ceutorhynchus assimilis</name>
    <name type="common">cabbage seed weevil</name>
    <dbReference type="NCBI Taxonomy" id="467358"/>
    <lineage>
        <taxon>Eukaryota</taxon>
        <taxon>Metazoa</taxon>
        <taxon>Ecdysozoa</taxon>
        <taxon>Arthropoda</taxon>
        <taxon>Hexapoda</taxon>
        <taxon>Insecta</taxon>
        <taxon>Pterygota</taxon>
        <taxon>Neoptera</taxon>
        <taxon>Endopterygota</taxon>
        <taxon>Coleoptera</taxon>
        <taxon>Polyphaga</taxon>
        <taxon>Cucujiformia</taxon>
        <taxon>Curculionidae</taxon>
        <taxon>Ceutorhynchinae</taxon>
        <taxon>Ceutorhynchus</taxon>
    </lineage>
</organism>
<dbReference type="SUPFAM" id="SSF53448">
    <property type="entry name" value="Nucleotide-diphospho-sugar transferases"/>
    <property type="match status" value="1"/>
</dbReference>
<dbReference type="OrthoDB" id="532420at2759"/>
<dbReference type="EC" id="2.7.7.23" evidence="3"/>
<comment type="catalytic activity">
    <reaction evidence="6">
        <text>N-acetyl-alpha-D-glucosamine 1-phosphate + UTP + H(+) = UDP-N-acetyl-alpha-D-glucosamine + diphosphate</text>
        <dbReference type="Rhea" id="RHEA:13509"/>
        <dbReference type="ChEBI" id="CHEBI:15378"/>
        <dbReference type="ChEBI" id="CHEBI:33019"/>
        <dbReference type="ChEBI" id="CHEBI:46398"/>
        <dbReference type="ChEBI" id="CHEBI:57705"/>
        <dbReference type="ChEBI" id="CHEBI:57776"/>
        <dbReference type="EC" id="2.7.7.23"/>
    </reaction>
</comment>
<dbReference type="InterPro" id="IPR039741">
    <property type="entry name" value="UDP-sugar_pyrophosphorylase"/>
</dbReference>
<evidence type="ECO:0000256" key="1">
    <source>
        <dbReference type="ARBA" id="ARBA00005208"/>
    </source>
</evidence>
<dbReference type="GO" id="GO:0003977">
    <property type="term" value="F:UDP-N-acetylglucosamine diphosphorylase activity"/>
    <property type="evidence" value="ECO:0007669"/>
    <property type="project" value="UniProtKB-EC"/>
</dbReference>
<comment type="similarity">
    <text evidence="2">Belongs to the UDPGP type 1 family.</text>
</comment>
<evidence type="ECO:0000313" key="8">
    <source>
        <dbReference type="Proteomes" id="UP001152799"/>
    </source>
</evidence>
<protein>
    <recommendedName>
        <fullName evidence="3">UDP-N-acetylglucosamine diphosphorylase</fullName>
        <ecNumber evidence="3">2.7.7.23</ecNumber>
    </recommendedName>
</protein>
<dbReference type="Pfam" id="PF01704">
    <property type="entry name" value="UDPGP"/>
    <property type="match status" value="1"/>
</dbReference>
<dbReference type="PANTHER" id="PTHR11952">
    <property type="entry name" value="UDP- GLUCOSE PYROPHOSPHORYLASE"/>
    <property type="match status" value="1"/>
</dbReference>
<comment type="pathway">
    <text evidence="1">Nucleotide-sugar biosynthesis; UDP-N-acetyl-alpha-D-glucosamine biosynthesis; UDP-N-acetyl-alpha-D-glucosamine from N-acetyl-alpha-D-glucosamine 1-phosphate: step 1/1.</text>
</comment>
<sequence length="493" mass="55535">MTSFEQIREELQKYQQDHILKFYGQLDENEREIFLKQLKTLRFKEVNELFKKAEESLTDDVEKVDARMQPIPAEQFGSEKNADKEELLTYRSVGLEEISKGHVAVLLLAGGQGTRLGVTYPKGMYSVGLPSGKTLFQIQAERIRKVIHLAKKETGKTGNIVWYIMTSGPTNATTTKYLEANNYFGLNQDDVKLFQQGLLPCFDFNGKILLEEKNSVALAPDGNGGIYRALSDNQILDDMERRGIKYVHVHSVDNILVKVADPVFIGYCVKKQAECGAKVVSKDGPNEAVGVVCKVDGKYQVVEYSEITEKTANLKDSSGNLVFRAGNICNHFFSTQFLQRIAKQYESELKLHVAKKKIPYINEDGEKIKPSSPNGIKIEKFVFDVFQFTDRFVTWEVPRISEFSALKNADSVMKDCPSTARRDLLRLHKSYIENAGGTVKDQVDVEISPLLSYGGENIEKKVKSKKFESTTILLSEEEAQQLCYVNSLSNGKA</sequence>
<accession>A0A9N9MEP5</accession>
<gene>
    <name evidence="7" type="ORF">CEUTPL_LOCUS1111</name>
</gene>
<dbReference type="FunFam" id="3.90.550.10:FF:000075">
    <property type="entry name" value="Probable UDP-N-acetylglucosamine pyrophosphorylase"/>
    <property type="match status" value="1"/>
</dbReference>
<dbReference type="GO" id="GO:0006048">
    <property type="term" value="P:UDP-N-acetylglucosamine biosynthetic process"/>
    <property type="evidence" value="ECO:0007669"/>
    <property type="project" value="TreeGrafter"/>
</dbReference>
<evidence type="ECO:0000313" key="7">
    <source>
        <dbReference type="EMBL" id="CAG9760379.1"/>
    </source>
</evidence>
<keyword evidence="4" id="KW-0808">Transferase</keyword>
<reference evidence="7" key="1">
    <citation type="submission" date="2022-01" db="EMBL/GenBank/DDBJ databases">
        <authorList>
            <person name="King R."/>
        </authorList>
    </citation>
    <scope>NUCLEOTIDE SEQUENCE</scope>
</reference>
<keyword evidence="8" id="KW-1185">Reference proteome</keyword>
<evidence type="ECO:0000256" key="6">
    <source>
        <dbReference type="ARBA" id="ARBA00048493"/>
    </source>
</evidence>
<dbReference type="AlphaFoldDB" id="A0A9N9MEP5"/>
<evidence type="ECO:0000256" key="2">
    <source>
        <dbReference type="ARBA" id="ARBA00010401"/>
    </source>
</evidence>
<name>A0A9N9MEP5_9CUCU</name>
<dbReference type="InterPro" id="IPR002618">
    <property type="entry name" value="UDPGP_fam"/>
</dbReference>
<dbReference type="Gene3D" id="3.90.550.10">
    <property type="entry name" value="Spore Coat Polysaccharide Biosynthesis Protein SpsA, Chain A"/>
    <property type="match status" value="1"/>
</dbReference>
<dbReference type="EMBL" id="OU892277">
    <property type="protein sequence ID" value="CAG9760379.1"/>
    <property type="molecule type" value="Genomic_DNA"/>
</dbReference>
<dbReference type="PANTHER" id="PTHR11952:SF2">
    <property type="entry name" value="LD24639P"/>
    <property type="match status" value="1"/>
</dbReference>